<sequence length="166" mass="18304">MEVLAARLISRNLSTLELSTALSCHAGKSSVMNWRRPKPTQPTLRDLTSKRCLNGDSSMLRSTRILVGSQVTLLLIVASILTSLAIDDVFHLHHHWLMCARLTFTTSRKYISCLRPERMGKVGALLDTIGCTSSSMNFSLELKPGSRPIASAERDDIVCMCCLIAV</sequence>
<organism evidence="1 2">
    <name type="scientific">Flemingia macrophylla</name>
    <dbReference type="NCBI Taxonomy" id="520843"/>
    <lineage>
        <taxon>Eukaryota</taxon>
        <taxon>Viridiplantae</taxon>
        <taxon>Streptophyta</taxon>
        <taxon>Embryophyta</taxon>
        <taxon>Tracheophyta</taxon>
        <taxon>Spermatophyta</taxon>
        <taxon>Magnoliopsida</taxon>
        <taxon>eudicotyledons</taxon>
        <taxon>Gunneridae</taxon>
        <taxon>Pentapetalae</taxon>
        <taxon>rosids</taxon>
        <taxon>fabids</taxon>
        <taxon>Fabales</taxon>
        <taxon>Fabaceae</taxon>
        <taxon>Papilionoideae</taxon>
        <taxon>50 kb inversion clade</taxon>
        <taxon>NPAAA clade</taxon>
        <taxon>indigoferoid/millettioid clade</taxon>
        <taxon>Phaseoleae</taxon>
        <taxon>Flemingia</taxon>
    </lineage>
</organism>
<proteinExistence type="predicted"/>
<name>A0ABD1N869_9FABA</name>
<accession>A0ABD1N869</accession>
<dbReference type="EMBL" id="JBGMDY010000002">
    <property type="protein sequence ID" value="KAL2344304.1"/>
    <property type="molecule type" value="Genomic_DNA"/>
</dbReference>
<dbReference type="Proteomes" id="UP001603857">
    <property type="component" value="Unassembled WGS sequence"/>
</dbReference>
<evidence type="ECO:0000313" key="2">
    <source>
        <dbReference type="Proteomes" id="UP001603857"/>
    </source>
</evidence>
<dbReference type="AlphaFoldDB" id="A0ABD1N869"/>
<reference evidence="1 2" key="1">
    <citation type="submission" date="2024-08" db="EMBL/GenBank/DDBJ databases">
        <title>Insights into the chromosomal genome structure of Flemingia macrophylla.</title>
        <authorList>
            <person name="Ding Y."/>
            <person name="Zhao Y."/>
            <person name="Bi W."/>
            <person name="Wu M."/>
            <person name="Zhao G."/>
            <person name="Gong Y."/>
            <person name="Li W."/>
            <person name="Zhang P."/>
        </authorList>
    </citation>
    <scope>NUCLEOTIDE SEQUENCE [LARGE SCALE GENOMIC DNA]</scope>
    <source>
        <strain evidence="1">DYQJB</strain>
        <tissue evidence="1">Leaf</tissue>
    </source>
</reference>
<comment type="caution">
    <text evidence="1">The sequence shown here is derived from an EMBL/GenBank/DDBJ whole genome shotgun (WGS) entry which is preliminary data.</text>
</comment>
<keyword evidence="2" id="KW-1185">Reference proteome</keyword>
<gene>
    <name evidence="1" type="ORF">Fmac_005589</name>
</gene>
<protein>
    <submittedName>
        <fullName evidence="1">Uncharacterized protein</fullName>
    </submittedName>
</protein>
<evidence type="ECO:0000313" key="1">
    <source>
        <dbReference type="EMBL" id="KAL2344304.1"/>
    </source>
</evidence>